<dbReference type="PROSITE" id="PS50949">
    <property type="entry name" value="HTH_GNTR"/>
    <property type="match status" value="1"/>
</dbReference>
<dbReference type="Gene3D" id="1.10.10.10">
    <property type="entry name" value="Winged helix-like DNA-binding domain superfamily/Winged helix DNA-binding domain"/>
    <property type="match status" value="1"/>
</dbReference>
<dbReference type="SUPFAM" id="SSF48008">
    <property type="entry name" value="GntR ligand-binding domain-like"/>
    <property type="match status" value="1"/>
</dbReference>
<keyword evidence="2" id="KW-0238">DNA-binding</keyword>
<dbReference type="Proteomes" id="UP001190700">
    <property type="component" value="Unassembled WGS sequence"/>
</dbReference>
<dbReference type="GO" id="GO:0003700">
    <property type="term" value="F:DNA-binding transcription factor activity"/>
    <property type="evidence" value="ECO:0007669"/>
    <property type="project" value="InterPro"/>
</dbReference>
<dbReference type="Pfam" id="PF07729">
    <property type="entry name" value="FCD"/>
    <property type="match status" value="1"/>
</dbReference>
<evidence type="ECO:0000259" key="4">
    <source>
        <dbReference type="PROSITE" id="PS50949"/>
    </source>
</evidence>
<keyword evidence="6" id="KW-1185">Reference proteome</keyword>
<dbReference type="SUPFAM" id="SSF46785">
    <property type="entry name" value="Winged helix' DNA-binding domain"/>
    <property type="match status" value="1"/>
</dbReference>
<name>A0AAE0LJ11_9CHLO</name>
<dbReference type="InterPro" id="IPR036390">
    <property type="entry name" value="WH_DNA-bd_sf"/>
</dbReference>
<keyword evidence="1" id="KW-0805">Transcription regulation</keyword>
<keyword evidence="3" id="KW-0804">Transcription</keyword>
<dbReference type="InterPro" id="IPR011711">
    <property type="entry name" value="GntR_C"/>
</dbReference>
<dbReference type="InterPro" id="IPR000524">
    <property type="entry name" value="Tscrpt_reg_HTH_GntR"/>
</dbReference>
<dbReference type="SMART" id="SM00895">
    <property type="entry name" value="FCD"/>
    <property type="match status" value="1"/>
</dbReference>
<accession>A0AAE0LJ11</accession>
<evidence type="ECO:0000313" key="6">
    <source>
        <dbReference type="Proteomes" id="UP001190700"/>
    </source>
</evidence>
<dbReference type="InterPro" id="IPR036388">
    <property type="entry name" value="WH-like_DNA-bd_sf"/>
</dbReference>
<evidence type="ECO:0000256" key="1">
    <source>
        <dbReference type="ARBA" id="ARBA00023015"/>
    </source>
</evidence>
<evidence type="ECO:0000313" key="5">
    <source>
        <dbReference type="EMBL" id="KAK3286625.1"/>
    </source>
</evidence>
<dbReference type="PRINTS" id="PR00035">
    <property type="entry name" value="HTHGNTR"/>
</dbReference>
<protein>
    <recommendedName>
        <fullName evidence="4">HTH gntR-type domain-containing protein</fullName>
    </recommendedName>
</protein>
<comment type="caution">
    <text evidence="5">The sequence shown here is derived from an EMBL/GenBank/DDBJ whole genome shotgun (WGS) entry which is preliminary data.</text>
</comment>
<dbReference type="AlphaFoldDB" id="A0AAE0LJ11"/>
<dbReference type="InterPro" id="IPR008920">
    <property type="entry name" value="TF_FadR/GntR_C"/>
</dbReference>
<dbReference type="Gene3D" id="1.20.120.530">
    <property type="entry name" value="GntR ligand-binding domain-like"/>
    <property type="match status" value="1"/>
</dbReference>
<dbReference type="PANTHER" id="PTHR43537">
    <property type="entry name" value="TRANSCRIPTIONAL REGULATOR, GNTR FAMILY"/>
    <property type="match status" value="1"/>
</dbReference>
<dbReference type="PANTHER" id="PTHR43537:SF5">
    <property type="entry name" value="UXU OPERON TRANSCRIPTIONAL REGULATOR"/>
    <property type="match status" value="1"/>
</dbReference>
<sequence>MVSNLSAARKVNDDPRHRGTKRALLVAHQIVDEIGRSDLDVGDKLLPEQEMLIRYGVARATLREALRFLELQGVIHLKPGPGGGPVVREPKADNFASTMALLLQFVGADFRALIEVRQAIGPGMAAHAAERATANDIELLRGSLDRLRNLDGTSSDYVEENRRFHDLLAWASQNPLIGFLVVALHHITNASGIGITYSEAERNYQLKAYDRFLSAIEGRNPELASTEMLRFMRRSDSYLEKRYPDLMSKCVRWDDAAAIVRDTRPEH</sequence>
<dbReference type="GO" id="GO:0003677">
    <property type="term" value="F:DNA binding"/>
    <property type="evidence" value="ECO:0007669"/>
    <property type="project" value="UniProtKB-KW"/>
</dbReference>
<evidence type="ECO:0000256" key="2">
    <source>
        <dbReference type="ARBA" id="ARBA00023125"/>
    </source>
</evidence>
<dbReference type="SMART" id="SM00345">
    <property type="entry name" value="HTH_GNTR"/>
    <property type="match status" value="1"/>
</dbReference>
<evidence type="ECO:0000256" key="3">
    <source>
        <dbReference type="ARBA" id="ARBA00023163"/>
    </source>
</evidence>
<gene>
    <name evidence="5" type="ORF">CYMTET_5851</name>
</gene>
<dbReference type="EMBL" id="LGRX02001216">
    <property type="protein sequence ID" value="KAK3286625.1"/>
    <property type="molecule type" value="Genomic_DNA"/>
</dbReference>
<feature type="domain" description="HTH gntR-type" evidence="4">
    <location>
        <begin position="20"/>
        <end position="90"/>
    </location>
</feature>
<organism evidence="5 6">
    <name type="scientific">Cymbomonas tetramitiformis</name>
    <dbReference type="NCBI Taxonomy" id="36881"/>
    <lineage>
        <taxon>Eukaryota</taxon>
        <taxon>Viridiplantae</taxon>
        <taxon>Chlorophyta</taxon>
        <taxon>Pyramimonadophyceae</taxon>
        <taxon>Pyramimonadales</taxon>
        <taxon>Pyramimonadaceae</taxon>
        <taxon>Cymbomonas</taxon>
    </lineage>
</organism>
<dbReference type="Pfam" id="PF00392">
    <property type="entry name" value="GntR"/>
    <property type="match status" value="1"/>
</dbReference>
<proteinExistence type="predicted"/>
<reference evidence="5 6" key="1">
    <citation type="journal article" date="2015" name="Genome Biol. Evol.">
        <title>Comparative Genomics of a Bacterivorous Green Alga Reveals Evolutionary Causalities and Consequences of Phago-Mixotrophic Mode of Nutrition.</title>
        <authorList>
            <person name="Burns J.A."/>
            <person name="Paasch A."/>
            <person name="Narechania A."/>
            <person name="Kim E."/>
        </authorList>
    </citation>
    <scope>NUCLEOTIDE SEQUENCE [LARGE SCALE GENOMIC DNA]</scope>
    <source>
        <strain evidence="5 6">PLY_AMNH</strain>
    </source>
</reference>